<gene>
    <name evidence="7" type="primary">EF_2597</name>
    <name evidence="7" type="ORF">O9U_11475</name>
</gene>
<dbReference type="AlphaFoldDB" id="S6F4N2"/>
<organism evidence="7 8">
    <name type="scientific">Lactococcus lactis subsp. lactis A12</name>
    <dbReference type="NCBI Taxonomy" id="1137134"/>
    <lineage>
        <taxon>Bacteria</taxon>
        <taxon>Bacillati</taxon>
        <taxon>Bacillota</taxon>
        <taxon>Bacilli</taxon>
        <taxon>Lactobacillales</taxon>
        <taxon>Streptococcaceae</taxon>
        <taxon>Lactococcus</taxon>
    </lineage>
</organism>
<evidence type="ECO:0000256" key="5">
    <source>
        <dbReference type="RuleBase" id="RU003690"/>
    </source>
</evidence>
<dbReference type="FunFam" id="3.20.20.80:FF:000004">
    <property type="entry name" value="Beta-glucosidase 6-phospho-beta-glucosidase"/>
    <property type="match status" value="1"/>
</dbReference>
<evidence type="ECO:0000256" key="6">
    <source>
        <dbReference type="RuleBase" id="RU004468"/>
    </source>
</evidence>
<evidence type="ECO:0000256" key="3">
    <source>
        <dbReference type="ARBA" id="ARBA00023295"/>
    </source>
</evidence>
<name>S6F4N2_LACLL</name>
<dbReference type="InterPro" id="IPR033132">
    <property type="entry name" value="GH_1_N_CS"/>
</dbReference>
<dbReference type="PRINTS" id="PR00131">
    <property type="entry name" value="GLHYDRLASE1"/>
</dbReference>
<reference evidence="7 8" key="1">
    <citation type="journal article" date="2013" name="Appl. Environ. Microbiol.">
        <title>The Carbohydrate Metabolism Signature of Lactococcus lactis Strain A12 Reveals Its Sourdough Ecosystem Origin.</title>
        <authorList>
            <person name="Passerini D."/>
            <person name="Coddeville M."/>
            <person name="Le Bourgeois P."/>
            <person name="Loubiere P."/>
            <person name="Ritzenthaler P."/>
            <person name="Fontagne-Faucher C."/>
            <person name="Daveran-Mingot M.L."/>
            <person name="Cocaign-Bousquet M."/>
        </authorList>
    </citation>
    <scope>NUCLEOTIDE SEQUENCE [LARGE SCALE GENOMIC DNA]</scope>
    <source>
        <strain evidence="7 8">A12</strain>
    </source>
</reference>
<dbReference type="PANTHER" id="PTHR10353">
    <property type="entry name" value="GLYCOSYL HYDROLASE"/>
    <property type="match status" value="1"/>
</dbReference>
<comment type="similarity">
    <text evidence="1 5">Belongs to the glycosyl hydrolase 1 family.</text>
</comment>
<dbReference type="PANTHER" id="PTHR10353:SF122">
    <property type="entry name" value="6-PHOSPHO-BETA-GLUCOSIDASE ASCB-RELATED"/>
    <property type="match status" value="1"/>
</dbReference>
<dbReference type="EMBL" id="CBLU010000005">
    <property type="protein sequence ID" value="CDG03769.1"/>
    <property type="molecule type" value="Genomic_DNA"/>
</dbReference>
<evidence type="ECO:0000256" key="1">
    <source>
        <dbReference type="ARBA" id="ARBA00010838"/>
    </source>
</evidence>
<dbReference type="GO" id="GO:0008422">
    <property type="term" value="F:beta-glucosidase activity"/>
    <property type="evidence" value="ECO:0007669"/>
    <property type="project" value="TreeGrafter"/>
</dbReference>
<comment type="caution">
    <text evidence="7">The sequence shown here is derived from an EMBL/GenBank/DDBJ whole genome shotgun (WGS) entry which is preliminary data.</text>
</comment>
<dbReference type="NCBIfam" id="NF007158">
    <property type="entry name" value="PRK09593.1"/>
    <property type="match status" value="1"/>
</dbReference>
<dbReference type="SUPFAM" id="SSF51445">
    <property type="entry name" value="(Trans)glycosidases"/>
    <property type="match status" value="1"/>
</dbReference>
<dbReference type="Pfam" id="PF00232">
    <property type="entry name" value="Glyco_hydro_1"/>
    <property type="match status" value="1"/>
</dbReference>
<dbReference type="GO" id="GO:0016052">
    <property type="term" value="P:carbohydrate catabolic process"/>
    <property type="evidence" value="ECO:0007669"/>
    <property type="project" value="TreeGrafter"/>
</dbReference>
<sequence length="486" mass="54573">MKEVHKMTKFPKGFLWGGATAANQLEGAFDADGKGLSVADVMPGGKVRMQVLASNDFDWTLDNEKYTYPNHRGIDHYHHYKEDIALFAEMGFKAYRFSIAWSRIFPNGDETEPNEAGLAFYDNLINECVKHGIEPVITISHYEMPLGLVKNYGGWKNRALIDFYENYARVILTRFHDRVKYWMTFNEINSANAFPALSQGLVASNGAGDFTNIAQAWHNQFVASAKAVKIAHALDPEVKVGCMIIYATTYAMDSDPKNQLANLQQNQEFNYYCGDVQALGHYPSFTERFLKKHGTSFEKLEVTDEDLALLAENPVDYIGFSYYMSGVTDVTHEHEAGAGNMIAGVKNPFLEESEWGWQIDPEGLRVGLNELYGRYRKPLFIVENGLGAKDVKEADGSVHDGYRIDYLRRHIAAMKAAVLEDGVDLMGYTPWGCIDLVSASTGEMSKRYGFIYVDLDDAGKGTLARSKKDSFGWYQKVIASRGEDLD</sequence>
<proteinExistence type="inferred from homology"/>
<accession>S6F4N2</accession>
<dbReference type="Proteomes" id="UP000015361">
    <property type="component" value="Unassembled WGS sequence"/>
</dbReference>
<dbReference type="PROSITE" id="PS00572">
    <property type="entry name" value="GLYCOSYL_HYDROL_F1_1"/>
    <property type="match status" value="1"/>
</dbReference>
<feature type="active site" description="Nucleophile" evidence="4">
    <location>
        <position position="383"/>
    </location>
</feature>
<keyword evidence="2 6" id="KW-0378">Hydrolase</keyword>
<dbReference type="InterPro" id="IPR001360">
    <property type="entry name" value="Glyco_hydro_1"/>
</dbReference>
<dbReference type="PROSITE" id="PS00653">
    <property type="entry name" value="GLYCOSYL_HYDROL_F1_2"/>
    <property type="match status" value="1"/>
</dbReference>
<protein>
    <submittedName>
        <fullName evidence="7">Beta-glucosidase/6-phospho-beta-glucosidase/beta-galactosidase</fullName>
    </submittedName>
</protein>
<evidence type="ECO:0000256" key="4">
    <source>
        <dbReference type="PROSITE-ProRule" id="PRU10055"/>
    </source>
</evidence>
<evidence type="ECO:0000313" key="8">
    <source>
        <dbReference type="Proteomes" id="UP000015361"/>
    </source>
</evidence>
<evidence type="ECO:0000313" key="7">
    <source>
        <dbReference type="EMBL" id="CDG03769.1"/>
    </source>
</evidence>
<keyword evidence="3 6" id="KW-0326">Glycosidase</keyword>
<dbReference type="Gene3D" id="3.20.20.80">
    <property type="entry name" value="Glycosidases"/>
    <property type="match status" value="1"/>
</dbReference>
<evidence type="ECO:0000256" key="2">
    <source>
        <dbReference type="ARBA" id="ARBA00022801"/>
    </source>
</evidence>
<dbReference type="InterPro" id="IPR017853">
    <property type="entry name" value="GH"/>
</dbReference>
<dbReference type="GO" id="GO:0005829">
    <property type="term" value="C:cytosol"/>
    <property type="evidence" value="ECO:0007669"/>
    <property type="project" value="TreeGrafter"/>
</dbReference>
<dbReference type="InterPro" id="IPR018120">
    <property type="entry name" value="Glyco_hydro_1_AS"/>
</dbReference>